<dbReference type="AlphaFoldDB" id="A0A2I1K4F7"/>
<dbReference type="Proteomes" id="UP000234384">
    <property type="component" value="Unassembled WGS sequence"/>
</dbReference>
<accession>A0A2I1K4F7</accession>
<proteinExistence type="predicted"/>
<comment type="caution">
    <text evidence="1">The sequence shown here is derived from an EMBL/GenBank/DDBJ whole genome shotgun (WGS) entry which is preliminary data.</text>
</comment>
<gene>
    <name evidence="1" type="ORF">CYJ57_00975</name>
</gene>
<name>A0A2I1K4F7_9LACT</name>
<organism evidence="1 2">
    <name type="scientific">Falseniella ignava</name>
    <dbReference type="NCBI Taxonomy" id="137730"/>
    <lineage>
        <taxon>Bacteria</taxon>
        <taxon>Bacillati</taxon>
        <taxon>Bacillota</taxon>
        <taxon>Bacilli</taxon>
        <taxon>Lactobacillales</taxon>
        <taxon>Aerococcaceae</taxon>
        <taxon>Falseniella</taxon>
    </lineage>
</organism>
<dbReference type="OrthoDB" id="2134946at2"/>
<sequence length="95" mass="10907">MKYSNPYYRKIKNTYPLLVSCQHCKQAIALYQKGGRGNLIKLQVPRIIEAEFDLTTLANALLCPNCQQQLGSLADYRGNPTYFLLRGMTHSKRVR</sequence>
<protein>
    <submittedName>
        <fullName evidence="1">Uncharacterized protein</fullName>
    </submittedName>
</protein>
<dbReference type="EMBL" id="PKHE01000002">
    <property type="protein sequence ID" value="PKY90467.1"/>
    <property type="molecule type" value="Genomic_DNA"/>
</dbReference>
<evidence type="ECO:0000313" key="1">
    <source>
        <dbReference type="EMBL" id="PKY90467.1"/>
    </source>
</evidence>
<reference evidence="1 2" key="1">
    <citation type="submission" date="2017-12" db="EMBL/GenBank/DDBJ databases">
        <title>Phylogenetic diversity of female urinary microbiome.</title>
        <authorList>
            <person name="Thomas-White K."/>
            <person name="Wolfe A.J."/>
        </authorList>
    </citation>
    <scope>NUCLEOTIDE SEQUENCE [LARGE SCALE GENOMIC DNA]</scope>
    <source>
        <strain evidence="1 2">UMB0898</strain>
    </source>
</reference>
<dbReference type="RefSeq" id="WP_101953707.1">
    <property type="nucleotide sequence ID" value="NZ_PKHE01000002.1"/>
</dbReference>
<evidence type="ECO:0000313" key="2">
    <source>
        <dbReference type="Proteomes" id="UP000234384"/>
    </source>
</evidence>